<dbReference type="AlphaFoldDB" id="A0A328C5R7"/>
<evidence type="ECO:0000313" key="1">
    <source>
        <dbReference type="EMBL" id="RAL22356.1"/>
    </source>
</evidence>
<dbReference type="PANTHER" id="PTHR30087">
    <property type="entry name" value="INNER MEMBRANE PROTEIN"/>
    <property type="match status" value="1"/>
</dbReference>
<dbReference type="OrthoDB" id="495783at2"/>
<dbReference type="PANTHER" id="PTHR30087:SF1">
    <property type="entry name" value="HYPOTHETICAL CYTOSOLIC PROTEIN"/>
    <property type="match status" value="1"/>
</dbReference>
<comment type="caution">
    <text evidence="1">The sequence shown here is derived from an EMBL/GenBank/DDBJ whole genome shotgun (WGS) entry which is preliminary data.</text>
</comment>
<dbReference type="RefSeq" id="WP_111729927.1">
    <property type="nucleotide sequence ID" value="NZ_QHKO01000004.1"/>
</dbReference>
<name>A0A328C5R7_9DELT</name>
<proteinExistence type="predicted"/>
<dbReference type="EMBL" id="QHKO01000004">
    <property type="protein sequence ID" value="RAL22356.1"/>
    <property type="molecule type" value="Genomic_DNA"/>
</dbReference>
<accession>A0A328C5R7</accession>
<protein>
    <submittedName>
        <fullName evidence="1">DUF523 domain-containing protein</fullName>
    </submittedName>
</protein>
<evidence type="ECO:0000313" key="2">
    <source>
        <dbReference type="Proteomes" id="UP000249169"/>
    </source>
</evidence>
<gene>
    <name evidence="1" type="ORF">DL240_10935</name>
</gene>
<dbReference type="InterPro" id="IPR007553">
    <property type="entry name" value="2-thiour_desulf"/>
</dbReference>
<reference evidence="1 2" key="1">
    <citation type="submission" date="2018-05" db="EMBL/GenBank/DDBJ databases">
        <title>Lujinxingia marina gen. nov. sp. nov., a new facultative anaerobic member of the class Deltaproteobacteria, and proposal of Lujinxingaceae fam. nov.</title>
        <authorList>
            <person name="Li C.-M."/>
        </authorList>
    </citation>
    <scope>NUCLEOTIDE SEQUENCE [LARGE SCALE GENOMIC DNA]</scope>
    <source>
        <strain evidence="1 2">B210</strain>
    </source>
</reference>
<sequence length="180" mass="18958">MNDQNRSRGPVVGTSNKVLVSACLLGREVRYDGKDSPVKSASGLQWLAAMHRAQRLVAVCPEVGGGLSVPRPPAELVGGDGLAFWRGQARVISVEGLDVSAEFERGACLALELARRHQVCAAVLKARSPSCGGASVYDGSFEGRLIPGQGVTAALLRWAGVAVFTDEELDQARAFVEARG</sequence>
<keyword evidence="2" id="KW-1185">Reference proteome</keyword>
<dbReference type="Pfam" id="PF04463">
    <property type="entry name" value="2-thiour_desulf"/>
    <property type="match status" value="1"/>
</dbReference>
<organism evidence="1 2">
    <name type="scientific">Lujinxingia litoralis</name>
    <dbReference type="NCBI Taxonomy" id="2211119"/>
    <lineage>
        <taxon>Bacteria</taxon>
        <taxon>Deltaproteobacteria</taxon>
        <taxon>Bradymonadales</taxon>
        <taxon>Lujinxingiaceae</taxon>
        <taxon>Lujinxingia</taxon>
    </lineage>
</organism>
<dbReference type="Proteomes" id="UP000249169">
    <property type="component" value="Unassembled WGS sequence"/>
</dbReference>